<dbReference type="EMBL" id="JAPWIJ010000006">
    <property type="protein sequence ID" value="MCZ4519949.1"/>
    <property type="molecule type" value="Genomic_DNA"/>
</dbReference>
<protein>
    <submittedName>
        <fullName evidence="2">ABC transporter permease</fullName>
    </submittedName>
</protein>
<dbReference type="Proteomes" id="UP001081071">
    <property type="component" value="Unassembled WGS sequence"/>
</dbReference>
<keyword evidence="1" id="KW-1133">Transmembrane helix</keyword>
<organism evidence="2 3">
    <name type="scientific">Rhodococcus ruber</name>
    <dbReference type="NCBI Taxonomy" id="1830"/>
    <lineage>
        <taxon>Bacteria</taxon>
        <taxon>Bacillati</taxon>
        <taxon>Actinomycetota</taxon>
        <taxon>Actinomycetes</taxon>
        <taxon>Mycobacteriales</taxon>
        <taxon>Nocardiaceae</taxon>
        <taxon>Rhodococcus</taxon>
    </lineage>
</organism>
<name>A0ABT4MGX9_9NOCA</name>
<feature type="transmembrane region" description="Helical" evidence="1">
    <location>
        <begin position="165"/>
        <end position="198"/>
    </location>
</feature>
<keyword evidence="1" id="KW-0472">Membrane</keyword>
<feature type="transmembrane region" description="Helical" evidence="1">
    <location>
        <begin position="218"/>
        <end position="238"/>
    </location>
</feature>
<feature type="transmembrane region" description="Helical" evidence="1">
    <location>
        <begin position="137"/>
        <end position="158"/>
    </location>
</feature>
<sequence length="251" mass="25919">MNAFSAEMIKFRRSQAWAVVVLLPLIVAGVGTFNTIASGAELAEGWRTLWLRTVVFYGLFPLALGVAVLASLAWKSEHRGGNWNALMSGPVPSLRIVIAKTAVVATLTAVMNIVMLAAVVVLGKVVFSLDGMLPSELFATSALVVVGSLPVAALQCGLSMAIRSFAVPIAIALVGAGISVFLLTAEVTGAIFVLPYALATRATQLASGTFGDSGSLTTGAALSVLTATALLTVVVVALTGRALDRKDIHVQ</sequence>
<evidence type="ECO:0000256" key="1">
    <source>
        <dbReference type="SAM" id="Phobius"/>
    </source>
</evidence>
<accession>A0ABT4MGX9</accession>
<evidence type="ECO:0000313" key="2">
    <source>
        <dbReference type="EMBL" id="MCZ4519949.1"/>
    </source>
</evidence>
<comment type="caution">
    <text evidence="2">The sequence shown here is derived from an EMBL/GenBank/DDBJ whole genome shotgun (WGS) entry which is preliminary data.</text>
</comment>
<proteinExistence type="predicted"/>
<keyword evidence="3" id="KW-1185">Reference proteome</keyword>
<dbReference type="RefSeq" id="WP_269605752.1">
    <property type="nucleotide sequence ID" value="NZ_JAPWIJ010000006.1"/>
</dbReference>
<feature type="transmembrane region" description="Helical" evidence="1">
    <location>
        <begin position="94"/>
        <end position="122"/>
    </location>
</feature>
<evidence type="ECO:0000313" key="3">
    <source>
        <dbReference type="Proteomes" id="UP001081071"/>
    </source>
</evidence>
<dbReference type="CDD" id="cd21809">
    <property type="entry name" value="ABC-2_lan_permease-like"/>
    <property type="match status" value="1"/>
</dbReference>
<dbReference type="Pfam" id="PF12730">
    <property type="entry name" value="ABC2_membrane_4"/>
    <property type="match status" value="1"/>
</dbReference>
<feature type="transmembrane region" description="Helical" evidence="1">
    <location>
        <begin position="49"/>
        <end position="74"/>
    </location>
</feature>
<keyword evidence="1" id="KW-0812">Transmembrane</keyword>
<gene>
    <name evidence="2" type="ORF">O4220_15660</name>
</gene>
<reference evidence="2" key="1">
    <citation type="submission" date="2022-12" db="EMBL/GenBank/DDBJ databases">
        <authorList>
            <person name="Krivoruchko A.V."/>
            <person name="Elkin A."/>
        </authorList>
    </citation>
    <scope>NUCLEOTIDE SEQUENCE</scope>
    <source>
        <strain evidence="2">IEGM 1391</strain>
    </source>
</reference>